<accession>A0A165SIY5</accession>
<dbReference type="InParanoid" id="A0A165SIY5"/>
<reference evidence="1 2" key="1">
    <citation type="journal article" date="2016" name="Mol. Biol. Evol.">
        <title>Comparative Genomics of Early-Diverging Mushroom-Forming Fungi Provides Insights into the Origins of Lignocellulose Decay Capabilities.</title>
        <authorList>
            <person name="Nagy L.G."/>
            <person name="Riley R."/>
            <person name="Tritt A."/>
            <person name="Adam C."/>
            <person name="Daum C."/>
            <person name="Floudas D."/>
            <person name="Sun H."/>
            <person name="Yadav J.S."/>
            <person name="Pangilinan J."/>
            <person name="Larsson K.H."/>
            <person name="Matsuura K."/>
            <person name="Barry K."/>
            <person name="Labutti K."/>
            <person name="Kuo R."/>
            <person name="Ohm R.A."/>
            <person name="Bhattacharya S.S."/>
            <person name="Shirouzu T."/>
            <person name="Yoshinaga Y."/>
            <person name="Martin F.M."/>
            <person name="Grigoriev I.V."/>
            <person name="Hibbett D.S."/>
        </authorList>
    </citation>
    <scope>NUCLEOTIDE SEQUENCE [LARGE SCALE GENOMIC DNA]</scope>
    <source>
        <strain evidence="1 2">HHB14362 ss-1</strain>
    </source>
</reference>
<gene>
    <name evidence="1" type="ORF">NEOLEDRAFT_1169663</name>
</gene>
<evidence type="ECO:0000313" key="1">
    <source>
        <dbReference type="EMBL" id="KZT25227.1"/>
    </source>
</evidence>
<dbReference type="InterPro" id="IPR032675">
    <property type="entry name" value="LRR_dom_sf"/>
</dbReference>
<dbReference type="EMBL" id="KV425573">
    <property type="protein sequence ID" value="KZT25227.1"/>
    <property type="molecule type" value="Genomic_DNA"/>
</dbReference>
<name>A0A165SIY5_9AGAM</name>
<dbReference type="OrthoDB" id="2780918at2759"/>
<dbReference type="STRING" id="1314782.A0A165SIY5"/>
<dbReference type="Proteomes" id="UP000076761">
    <property type="component" value="Unassembled WGS sequence"/>
</dbReference>
<organism evidence="1 2">
    <name type="scientific">Neolentinus lepideus HHB14362 ss-1</name>
    <dbReference type="NCBI Taxonomy" id="1314782"/>
    <lineage>
        <taxon>Eukaryota</taxon>
        <taxon>Fungi</taxon>
        <taxon>Dikarya</taxon>
        <taxon>Basidiomycota</taxon>
        <taxon>Agaricomycotina</taxon>
        <taxon>Agaricomycetes</taxon>
        <taxon>Gloeophyllales</taxon>
        <taxon>Gloeophyllaceae</taxon>
        <taxon>Neolentinus</taxon>
    </lineage>
</organism>
<proteinExistence type="predicted"/>
<evidence type="ECO:0008006" key="3">
    <source>
        <dbReference type="Google" id="ProtNLM"/>
    </source>
</evidence>
<dbReference type="AlphaFoldDB" id="A0A165SIY5"/>
<sequence length="482" mass="55187">MPKAFYDLNTDVLQHILQFVLMPDVSRFMRTCHGAYDLALPFFTASVDLRWNPSYQDCCDDKLHGFCNFMLAESNSLEDRPSRLRELRVSLPTHYRDVGLMGERLLLPPSVAVLFAGVLARAINLVYLDLTESEVFFLSHPSIADALINQCPKLARVSFGQSDRVSMATKWQMRHLKHISLRCSLLGIGGLLESFACRPTSLEISVSIPVKLHGDQWGDLVWPQVESLSLSGGTMSANRISQIFPNLRRLQYRSGAFGGWWKDRRELRVAKEPLLWKELDYLESGDYTVWHSNLKCHVRELCMPFPGSNVQDTTFTEAILEILRDTTPISVSLTVSTMAPLDFFIKIPQTLEKIQFLEICLLAVWGDDEVAPRIIKETVALLVHLPDAFSKLRATYLRMLFRLPQGYLRAIGAEPQDAFVCELARCVPALEYVDITWESRPDSAYKSKWYRFEEREGRPRQVAEIADGHILRNYWRHRSTIS</sequence>
<keyword evidence="2" id="KW-1185">Reference proteome</keyword>
<protein>
    <recommendedName>
        <fullName evidence="3">F-box domain-containing protein</fullName>
    </recommendedName>
</protein>
<evidence type="ECO:0000313" key="2">
    <source>
        <dbReference type="Proteomes" id="UP000076761"/>
    </source>
</evidence>
<dbReference type="Gene3D" id="3.80.10.10">
    <property type="entry name" value="Ribonuclease Inhibitor"/>
    <property type="match status" value="1"/>
</dbReference>